<dbReference type="EMBL" id="DSUT01000013">
    <property type="protein sequence ID" value="HGK27465.1"/>
    <property type="molecule type" value="Genomic_DNA"/>
</dbReference>
<dbReference type="AlphaFoldDB" id="A0A7C4C9Z1"/>
<proteinExistence type="predicted"/>
<dbReference type="InterPro" id="IPR036388">
    <property type="entry name" value="WH-like_DNA-bd_sf"/>
</dbReference>
<name>A0A7C4C9Z1_UNCW3</name>
<keyword evidence="1" id="KW-0175">Coiled coil</keyword>
<dbReference type="Gene3D" id="1.10.10.10">
    <property type="entry name" value="Winged helix-like DNA-binding domain superfamily/Winged helix DNA-binding domain"/>
    <property type="match status" value="2"/>
</dbReference>
<feature type="coiled-coil region" evidence="1">
    <location>
        <begin position="287"/>
        <end position="314"/>
    </location>
</feature>
<organism evidence="2">
    <name type="scientific">candidate division WOR-3 bacterium</name>
    <dbReference type="NCBI Taxonomy" id="2052148"/>
    <lineage>
        <taxon>Bacteria</taxon>
        <taxon>Bacteria division WOR-3</taxon>
    </lineage>
</organism>
<dbReference type="PANTHER" id="PTHR30595:SF6">
    <property type="entry name" value="SCHLAFEN ALBA-2 DOMAIN-CONTAINING PROTEIN"/>
    <property type="match status" value="1"/>
</dbReference>
<accession>A0A7C4C9Z1</accession>
<dbReference type="InterPro" id="IPR038475">
    <property type="entry name" value="RecG_C_sf"/>
</dbReference>
<evidence type="ECO:0000313" key="2">
    <source>
        <dbReference type="EMBL" id="HGK27465.1"/>
    </source>
</evidence>
<sequence length="428" mass="48752">MPDATTGDFSSRTLDLGLDAIDQLEVERLRRLLAAREPGSALLGLPPDALLERLGILAGGRLTVAGLLLLGREEELRRHLPGHEAIYLHMKSDVEYDRRFDSSKPLLALLEQFTQSVEPHNRIFTLKLGLFHFEIPDFPEEVYREALLNAFTHRDYTLTAPVYLRHYPDRLEVSSPGGFCGDVSVANIIGHEPVSRNRLLAEMLQRIRLVERAGMGVKRMFHILLSHGKEPPSYEAGTDFVRVVIRSGRSDETAAGIDDNFARFVVKEQQEGRELSLHDLLVLTWLKRNREIDIAEAQHILQRSENEVREALSSMVTRGLLEPFGQKKGRVYRLSKTLYARLRKSVSYFLFRRAEAAYAESTIMAYLEELPGPEERRFVTNEIVRTLLRVSPHQAGYLLSGLVRKGRLTLHGRGRAARYYKTRQLSAF</sequence>
<gene>
    <name evidence="2" type="ORF">ENS41_00725</name>
</gene>
<protein>
    <submittedName>
        <fullName evidence="2">Uncharacterized protein</fullName>
    </submittedName>
</protein>
<dbReference type="Gene3D" id="3.30.565.60">
    <property type="match status" value="1"/>
</dbReference>
<comment type="caution">
    <text evidence="2">The sequence shown here is derived from an EMBL/GenBank/DDBJ whole genome shotgun (WGS) entry which is preliminary data.</text>
</comment>
<evidence type="ECO:0000256" key="1">
    <source>
        <dbReference type="SAM" id="Coils"/>
    </source>
</evidence>
<dbReference type="Pfam" id="PF13749">
    <property type="entry name" value="HATPase_c_4"/>
    <property type="match status" value="1"/>
</dbReference>
<dbReference type="PANTHER" id="PTHR30595">
    <property type="entry name" value="GLPR-RELATED TRANSCRIPTIONAL REPRESSOR"/>
    <property type="match status" value="1"/>
</dbReference>
<reference evidence="2" key="1">
    <citation type="journal article" date="2020" name="mSystems">
        <title>Genome- and Community-Level Interaction Insights into Carbon Utilization and Element Cycling Functions of Hydrothermarchaeota in Hydrothermal Sediment.</title>
        <authorList>
            <person name="Zhou Z."/>
            <person name="Liu Y."/>
            <person name="Xu W."/>
            <person name="Pan J."/>
            <person name="Luo Z.H."/>
            <person name="Li M."/>
        </authorList>
    </citation>
    <scope>NUCLEOTIDE SEQUENCE [LARGE SCALE GENOMIC DNA]</scope>
    <source>
        <strain evidence="2">SpSt-488</strain>
    </source>
</reference>